<evidence type="ECO:0000256" key="4">
    <source>
        <dbReference type="PROSITE-ProRule" id="PRU00169"/>
    </source>
</evidence>
<evidence type="ECO:0000313" key="7">
    <source>
        <dbReference type="EMBL" id="TYO97492.1"/>
    </source>
</evidence>
<dbReference type="Pfam" id="PF02518">
    <property type="entry name" value="HATPase_c"/>
    <property type="match status" value="1"/>
</dbReference>
<dbReference type="PRINTS" id="PR00344">
    <property type="entry name" value="BCTRLSENSOR"/>
</dbReference>
<dbReference type="PROSITE" id="PS50110">
    <property type="entry name" value="RESPONSE_REGULATORY"/>
    <property type="match status" value="1"/>
</dbReference>
<dbReference type="CDD" id="cd00075">
    <property type="entry name" value="HATPase"/>
    <property type="match status" value="1"/>
</dbReference>
<dbReference type="InterPro" id="IPR001789">
    <property type="entry name" value="Sig_transdc_resp-reg_receiver"/>
</dbReference>
<protein>
    <recommendedName>
        <fullName evidence="2">histidine kinase</fullName>
        <ecNumber evidence="2">2.7.13.3</ecNumber>
    </recommendedName>
</protein>
<dbReference type="Gene3D" id="3.30.565.10">
    <property type="entry name" value="Histidine kinase-like ATPase, C-terminal domain"/>
    <property type="match status" value="1"/>
</dbReference>
<accession>A0A5D3WIQ0</accession>
<dbReference type="PROSITE" id="PS50109">
    <property type="entry name" value="HIS_KIN"/>
    <property type="match status" value="1"/>
</dbReference>
<dbReference type="InterPro" id="IPR004358">
    <property type="entry name" value="Sig_transdc_His_kin-like_C"/>
</dbReference>
<dbReference type="SUPFAM" id="SSF52172">
    <property type="entry name" value="CheY-like"/>
    <property type="match status" value="1"/>
</dbReference>
<dbReference type="RefSeq" id="WP_148896391.1">
    <property type="nucleotide sequence ID" value="NZ_VNIB01000010.1"/>
</dbReference>
<dbReference type="Pfam" id="PF00512">
    <property type="entry name" value="HisKA"/>
    <property type="match status" value="1"/>
</dbReference>
<evidence type="ECO:0000256" key="1">
    <source>
        <dbReference type="ARBA" id="ARBA00000085"/>
    </source>
</evidence>
<dbReference type="InterPro" id="IPR036890">
    <property type="entry name" value="HATPase_C_sf"/>
</dbReference>
<keyword evidence="8" id="KW-1185">Reference proteome</keyword>
<feature type="modified residue" description="4-aspartylphosphate" evidence="4">
    <location>
        <position position="70"/>
    </location>
</feature>
<organism evidence="7 8">
    <name type="scientific">Geothermobacter ehrlichii</name>
    <dbReference type="NCBI Taxonomy" id="213224"/>
    <lineage>
        <taxon>Bacteria</taxon>
        <taxon>Pseudomonadati</taxon>
        <taxon>Thermodesulfobacteriota</taxon>
        <taxon>Desulfuromonadia</taxon>
        <taxon>Desulfuromonadales</taxon>
        <taxon>Geothermobacteraceae</taxon>
        <taxon>Geothermobacter</taxon>
    </lineage>
</organism>
<proteinExistence type="predicted"/>
<sequence>MSAGKRPQQQVAPQPALQQRRQSILVVDDEPVLRDLCARALDGYRVLEAENGRQALTILETEQVDVVLSDVMMPQMDGLDLLRRIRERDPDQVVVMMTGYGDREVVLRALKLDADDFLTKPVDPLQLTTVIRKTLEKKVLREELLRARKGDRLKTEFLGLVSHKLKTPVTVISLFLQNLARELPQDGMDVCRQNLPLIQRETDYLAELIQGLLYYSEKVLAAGRPRIEPIELHGPLKDCLDEIELRVRAAGIRLSTRFPDRIPPVRADRERLVFCLRALLDNAVKFTPCGGRIEIGVERADNRVLLHIADDGPGIDPKELGRVFDKFHQVDPQRTGQVPGFGLGLYYTREFCRAMGGDVRLDSTPGKGTRATLVLPTGDA</sequence>
<dbReference type="Gene3D" id="1.10.287.130">
    <property type="match status" value="1"/>
</dbReference>
<evidence type="ECO:0000259" key="5">
    <source>
        <dbReference type="PROSITE" id="PS50109"/>
    </source>
</evidence>
<evidence type="ECO:0000256" key="3">
    <source>
        <dbReference type="ARBA" id="ARBA00022553"/>
    </source>
</evidence>
<dbReference type="CDD" id="cd00082">
    <property type="entry name" value="HisKA"/>
    <property type="match status" value="1"/>
</dbReference>
<gene>
    <name evidence="7" type="ORF">EDC39_11032</name>
</gene>
<dbReference type="SMART" id="SM00388">
    <property type="entry name" value="HisKA"/>
    <property type="match status" value="1"/>
</dbReference>
<dbReference type="CDD" id="cd17536">
    <property type="entry name" value="REC_YesN-like"/>
    <property type="match status" value="1"/>
</dbReference>
<feature type="domain" description="Response regulatory" evidence="6">
    <location>
        <begin position="23"/>
        <end position="135"/>
    </location>
</feature>
<dbReference type="GO" id="GO:0000155">
    <property type="term" value="F:phosphorelay sensor kinase activity"/>
    <property type="evidence" value="ECO:0007669"/>
    <property type="project" value="InterPro"/>
</dbReference>
<dbReference type="SUPFAM" id="SSF55874">
    <property type="entry name" value="ATPase domain of HSP90 chaperone/DNA topoisomerase II/histidine kinase"/>
    <property type="match status" value="1"/>
</dbReference>
<reference evidence="7 8" key="1">
    <citation type="submission" date="2019-07" db="EMBL/GenBank/DDBJ databases">
        <title>Genomic Encyclopedia of Type Strains, Phase IV (KMG-IV): sequencing the most valuable type-strain genomes for metagenomic binning, comparative biology and taxonomic classification.</title>
        <authorList>
            <person name="Goeker M."/>
        </authorList>
    </citation>
    <scope>NUCLEOTIDE SEQUENCE [LARGE SCALE GENOMIC DNA]</scope>
    <source>
        <strain evidence="7 8">SS015</strain>
    </source>
</reference>
<dbReference type="Pfam" id="PF00072">
    <property type="entry name" value="Response_reg"/>
    <property type="match status" value="1"/>
</dbReference>
<evidence type="ECO:0000256" key="2">
    <source>
        <dbReference type="ARBA" id="ARBA00012438"/>
    </source>
</evidence>
<evidence type="ECO:0000313" key="8">
    <source>
        <dbReference type="Proteomes" id="UP000324159"/>
    </source>
</evidence>
<dbReference type="SMART" id="SM00387">
    <property type="entry name" value="HATPase_c"/>
    <property type="match status" value="1"/>
</dbReference>
<dbReference type="Gene3D" id="3.40.50.2300">
    <property type="match status" value="1"/>
</dbReference>
<dbReference type="EMBL" id="VNIB01000010">
    <property type="protein sequence ID" value="TYO97492.1"/>
    <property type="molecule type" value="Genomic_DNA"/>
</dbReference>
<keyword evidence="3 4" id="KW-0597">Phosphoprotein</keyword>
<dbReference type="InterPro" id="IPR005467">
    <property type="entry name" value="His_kinase_dom"/>
</dbReference>
<dbReference type="InterPro" id="IPR011006">
    <property type="entry name" value="CheY-like_superfamily"/>
</dbReference>
<dbReference type="PANTHER" id="PTHR43547:SF2">
    <property type="entry name" value="HYBRID SIGNAL TRANSDUCTION HISTIDINE KINASE C"/>
    <property type="match status" value="1"/>
</dbReference>
<comment type="caution">
    <text evidence="7">The sequence shown here is derived from an EMBL/GenBank/DDBJ whole genome shotgun (WGS) entry which is preliminary data.</text>
</comment>
<name>A0A5D3WIQ0_9BACT</name>
<keyword evidence="7" id="KW-0418">Kinase</keyword>
<dbReference type="SMART" id="SM00448">
    <property type="entry name" value="REC"/>
    <property type="match status" value="1"/>
</dbReference>
<dbReference type="InterPro" id="IPR003594">
    <property type="entry name" value="HATPase_dom"/>
</dbReference>
<dbReference type="OrthoDB" id="5342753at2"/>
<dbReference type="InterPro" id="IPR003661">
    <property type="entry name" value="HisK_dim/P_dom"/>
</dbReference>
<evidence type="ECO:0000259" key="6">
    <source>
        <dbReference type="PROSITE" id="PS50110"/>
    </source>
</evidence>
<keyword evidence="7" id="KW-0808">Transferase</keyword>
<dbReference type="Proteomes" id="UP000324159">
    <property type="component" value="Unassembled WGS sequence"/>
</dbReference>
<dbReference type="EC" id="2.7.13.3" evidence="2"/>
<dbReference type="AlphaFoldDB" id="A0A5D3WIQ0"/>
<dbReference type="PANTHER" id="PTHR43547">
    <property type="entry name" value="TWO-COMPONENT HISTIDINE KINASE"/>
    <property type="match status" value="1"/>
</dbReference>
<comment type="catalytic activity">
    <reaction evidence="1">
        <text>ATP + protein L-histidine = ADP + protein N-phospho-L-histidine.</text>
        <dbReference type="EC" id="2.7.13.3"/>
    </reaction>
</comment>
<feature type="domain" description="Histidine kinase" evidence="5">
    <location>
        <begin position="160"/>
        <end position="379"/>
    </location>
</feature>